<name>A0ABQ8BJ84_BRANA</name>
<accession>A0ABQ8BJ84</accession>
<dbReference type="Proteomes" id="UP000824890">
    <property type="component" value="Unassembled WGS sequence"/>
</dbReference>
<reference evidence="2 3" key="1">
    <citation type="submission" date="2021-05" db="EMBL/GenBank/DDBJ databases">
        <title>Genome Assembly of Synthetic Allotetraploid Brassica napus Reveals Homoeologous Exchanges between Subgenomes.</title>
        <authorList>
            <person name="Davis J.T."/>
        </authorList>
    </citation>
    <scope>NUCLEOTIDE SEQUENCE [LARGE SCALE GENOMIC DNA]</scope>
    <source>
        <strain evidence="3">cv. Da-Ae</strain>
        <tissue evidence="2">Seedling</tissue>
    </source>
</reference>
<comment type="caution">
    <text evidence="2">The sequence shown here is derived from an EMBL/GenBank/DDBJ whole genome shotgun (WGS) entry which is preliminary data.</text>
</comment>
<keyword evidence="1" id="KW-0812">Transmembrane</keyword>
<keyword evidence="1" id="KW-0472">Membrane</keyword>
<evidence type="ECO:0000313" key="2">
    <source>
        <dbReference type="EMBL" id="KAH0904877.1"/>
    </source>
</evidence>
<keyword evidence="1" id="KW-1133">Transmembrane helix</keyword>
<feature type="non-terminal residue" evidence="2">
    <location>
        <position position="1"/>
    </location>
</feature>
<proteinExistence type="predicted"/>
<dbReference type="Gene3D" id="2.40.40.20">
    <property type="match status" value="1"/>
</dbReference>
<feature type="transmembrane region" description="Helical" evidence="1">
    <location>
        <begin position="52"/>
        <end position="70"/>
    </location>
</feature>
<organism evidence="2 3">
    <name type="scientific">Brassica napus</name>
    <name type="common">Rape</name>
    <dbReference type="NCBI Taxonomy" id="3708"/>
    <lineage>
        <taxon>Eukaryota</taxon>
        <taxon>Viridiplantae</taxon>
        <taxon>Streptophyta</taxon>
        <taxon>Embryophyta</taxon>
        <taxon>Tracheophyta</taxon>
        <taxon>Spermatophyta</taxon>
        <taxon>Magnoliopsida</taxon>
        <taxon>eudicotyledons</taxon>
        <taxon>Gunneridae</taxon>
        <taxon>Pentapetalae</taxon>
        <taxon>rosids</taxon>
        <taxon>malvids</taxon>
        <taxon>Brassicales</taxon>
        <taxon>Brassicaceae</taxon>
        <taxon>Brassiceae</taxon>
        <taxon>Brassica</taxon>
    </lineage>
</organism>
<sequence>ITYSQISRQEGREIKSYSYADIDDHQQSSSLMQLFSLSSSHFFSTFKIKKDTLLGISLLITFLIFSFVVVDLKRSATLSLLSPFPPSSLLFAVSSVFSPLRRPKNDENPPRSTTLSLLTVSPPSSLIFAVFVTMETHHDQRLSCSEWRLFHLLSSPHDVSHDLFNFEINYPRNRRKISLSAIVERKKSPKRLVVDEAINDDNFVASLHPATMEKLKLFRCDTIIIKIGSFSFFSLC</sequence>
<gene>
    <name evidence="2" type="ORF">HID58_044380</name>
</gene>
<dbReference type="InterPro" id="IPR009010">
    <property type="entry name" value="Asp_de-COase-like_dom_sf"/>
</dbReference>
<keyword evidence="3" id="KW-1185">Reference proteome</keyword>
<protein>
    <submittedName>
        <fullName evidence="2">Uncharacterized protein</fullName>
    </submittedName>
</protein>
<evidence type="ECO:0000256" key="1">
    <source>
        <dbReference type="SAM" id="Phobius"/>
    </source>
</evidence>
<dbReference type="SUPFAM" id="SSF50692">
    <property type="entry name" value="ADC-like"/>
    <property type="match status" value="1"/>
</dbReference>
<evidence type="ECO:0000313" key="3">
    <source>
        <dbReference type="Proteomes" id="UP000824890"/>
    </source>
</evidence>
<dbReference type="EMBL" id="JAGKQM010000011">
    <property type="protein sequence ID" value="KAH0904877.1"/>
    <property type="molecule type" value="Genomic_DNA"/>
</dbReference>